<protein>
    <recommendedName>
        <fullName evidence="1">DUF4873 domain-containing protein</fullName>
    </recommendedName>
</protein>
<name>A0A7I9ZVE0_9MYCO</name>
<evidence type="ECO:0000313" key="2">
    <source>
        <dbReference type="EMBL" id="GFH04985.1"/>
    </source>
</evidence>
<dbReference type="InterPro" id="IPR032371">
    <property type="entry name" value="DUF4873"/>
</dbReference>
<evidence type="ECO:0000313" key="3">
    <source>
        <dbReference type="Proteomes" id="UP000465304"/>
    </source>
</evidence>
<dbReference type="EMBL" id="BLLB01000002">
    <property type="protein sequence ID" value="GFH04985.1"/>
    <property type="molecule type" value="Genomic_DNA"/>
</dbReference>
<dbReference type="Pfam" id="PF16170">
    <property type="entry name" value="DUF4873"/>
    <property type="match status" value="1"/>
</dbReference>
<dbReference type="RefSeq" id="WP_163894391.1">
    <property type="nucleotide sequence ID" value="NZ_BLLB01000002.1"/>
</dbReference>
<sequence length="248" mass="27745">MTDPGSDTDTDTDTVVYLRRPETENAVFDEATHTWTVDDRRSRVIIATDGTLPNCRPHSCLPYLGVAVRGVPNYFLLTDPDSAAQKGYIAKCLAYLSRTGNTRIEVRASTQQYYQQHSSGRTHRRRHFWRRVGRRIPSAFEVSGHEGTGDDDAVYDGPAAVLVDEHRHDTRVRLAGRVDPIDGRYHWQGTILDATFDVRLPQDVTVVVREQAAAARLTERTPWSTYSVVGVGAPPFALADVEVDVPRL</sequence>
<dbReference type="Gene3D" id="3.50.50.60">
    <property type="entry name" value="FAD/NAD(P)-binding domain"/>
    <property type="match status" value="1"/>
</dbReference>
<proteinExistence type="predicted"/>
<feature type="domain" description="DUF4873" evidence="1">
    <location>
        <begin position="153"/>
        <end position="237"/>
    </location>
</feature>
<organism evidence="2 3">
    <name type="scientific">Mycolicibacterium hippocampi</name>
    <dbReference type="NCBI Taxonomy" id="659824"/>
    <lineage>
        <taxon>Bacteria</taxon>
        <taxon>Bacillati</taxon>
        <taxon>Actinomycetota</taxon>
        <taxon>Actinomycetes</taxon>
        <taxon>Mycobacteriales</taxon>
        <taxon>Mycobacteriaceae</taxon>
        <taxon>Mycolicibacterium</taxon>
    </lineage>
</organism>
<gene>
    <name evidence="2" type="ORF">MHIP_54680</name>
</gene>
<reference evidence="2 3" key="1">
    <citation type="journal article" date="2019" name="Emerg. Microbes Infect.">
        <title>Comprehensive subspecies identification of 175 nontuberculous mycobacteria species based on 7547 genomic profiles.</title>
        <authorList>
            <person name="Matsumoto Y."/>
            <person name="Kinjo T."/>
            <person name="Motooka D."/>
            <person name="Nabeya D."/>
            <person name="Jung N."/>
            <person name="Uechi K."/>
            <person name="Horii T."/>
            <person name="Iida T."/>
            <person name="Fujita J."/>
            <person name="Nakamura S."/>
        </authorList>
    </citation>
    <scope>NUCLEOTIDE SEQUENCE [LARGE SCALE GENOMIC DNA]</scope>
    <source>
        <strain evidence="2 3">JCM 30996</strain>
    </source>
</reference>
<dbReference type="InterPro" id="IPR036188">
    <property type="entry name" value="FAD/NAD-bd_sf"/>
</dbReference>
<evidence type="ECO:0000259" key="1">
    <source>
        <dbReference type="Pfam" id="PF16170"/>
    </source>
</evidence>
<dbReference type="Proteomes" id="UP000465304">
    <property type="component" value="Unassembled WGS sequence"/>
</dbReference>
<dbReference type="AlphaFoldDB" id="A0A7I9ZVE0"/>
<accession>A0A7I9ZVE0</accession>
<comment type="caution">
    <text evidence="2">The sequence shown here is derived from an EMBL/GenBank/DDBJ whole genome shotgun (WGS) entry which is preliminary data.</text>
</comment>
<keyword evidence="3" id="KW-1185">Reference proteome</keyword>